<reference evidence="2" key="1">
    <citation type="submission" date="2018-05" db="EMBL/GenBank/DDBJ databases">
        <authorList>
            <person name="Lanie J.A."/>
            <person name="Ng W.-L."/>
            <person name="Kazmierczak K.M."/>
            <person name="Andrzejewski T.M."/>
            <person name="Davidsen T.M."/>
            <person name="Wayne K.J."/>
            <person name="Tettelin H."/>
            <person name="Glass J.I."/>
            <person name="Rusch D."/>
            <person name="Podicherti R."/>
            <person name="Tsui H.-C.T."/>
            <person name="Winkler M.E."/>
        </authorList>
    </citation>
    <scope>NUCLEOTIDE SEQUENCE</scope>
</reference>
<feature type="region of interest" description="Disordered" evidence="1">
    <location>
        <begin position="1"/>
        <end position="46"/>
    </location>
</feature>
<evidence type="ECO:0000313" key="2">
    <source>
        <dbReference type="EMBL" id="SVE17345.1"/>
    </source>
</evidence>
<feature type="compositionally biased region" description="Basic and acidic residues" evidence="1">
    <location>
        <begin position="1"/>
        <end position="15"/>
    </location>
</feature>
<proteinExistence type="predicted"/>
<dbReference type="AlphaFoldDB" id="A0A383BD47"/>
<organism evidence="2">
    <name type="scientific">marine metagenome</name>
    <dbReference type="NCBI Taxonomy" id="408172"/>
    <lineage>
        <taxon>unclassified sequences</taxon>
        <taxon>metagenomes</taxon>
        <taxon>ecological metagenomes</taxon>
    </lineage>
</organism>
<name>A0A383BD47_9ZZZZ</name>
<gene>
    <name evidence="2" type="ORF">METZ01_LOCUS470199</name>
</gene>
<sequence length="46" mass="5006">MKPIKWDANRGHRIDNPMAPNSWETDAAATGGNRPALSLFDKSGLP</sequence>
<dbReference type="EMBL" id="UINC01199087">
    <property type="protein sequence ID" value="SVE17345.1"/>
    <property type="molecule type" value="Genomic_DNA"/>
</dbReference>
<protein>
    <submittedName>
        <fullName evidence="2">Uncharacterized protein</fullName>
    </submittedName>
</protein>
<accession>A0A383BD47</accession>
<feature type="non-terminal residue" evidence="2">
    <location>
        <position position="46"/>
    </location>
</feature>
<evidence type="ECO:0000256" key="1">
    <source>
        <dbReference type="SAM" id="MobiDB-lite"/>
    </source>
</evidence>